<comment type="caution">
    <text evidence="1">The sequence shown here is derived from an EMBL/GenBank/DDBJ whole genome shotgun (WGS) entry which is preliminary data.</text>
</comment>
<proteinExistence type="predicted"/>
<dbReference type="EMBL" id="JAGINU010000001">
    <property type="protein sequence ID" value="MBP2364824.1"/>
    <property type="molecule type" value="Genomic_DNA"/>
</dbReference>
<keyword evidence="1" id="KW-0418">Kinase</keyword>
<protein>
    <submittedName>
        <fullName evidence="1">Ser/Thr protein kinase RdoA (MazF antagonist)</fullName>
    </submittedName>
</protein>
<gene>
    <name evidence="1" type="ORF">JOF36_000520</name>
</gene>
<dbReference type="Proteomes" id="UP001519295">
    <property type="component" value="Unassembled WGS sequence"/>
</dbReference>
<reference evidence="1 2" key="1">
    <citation type="submission" date="2021-03" db="EMBL/GenBank/DDBJ databases">
        <title>Sequencing the genomes of 1000 actinobacteria strains.</title>
        <authorList>
            <person name="Klenk H.-P."/>
        </authorList>
    </citation>
    <scope>NUCLEOTIDE SEQUENCE [LARGE SCALE GENOMIC DNA]</scope>
    <source>
        <strain evidence="1 2">DSM 45256</strain>
    </source>
</reference>
<evidence type="ECO:0000313" key="2">
    <source>
        <dbReference type="Proteomes" id="UP001519295"/>
    </source>
</evidence>
<dbReference type="GO" id="GO:0016301">
    <property type="term" value="F:kinase activity"/>
    <property type="evidence" value="ECO:0007669"/>
    <property type="project" value="UniProtKB-KW"/>
</dbReference>
<organism evidence="1 2">
    <name type="scientific">Pseudonocardia parietis</name>
    <dbReference type="NCBI Taxonomy" id="570936"/>
    <lineage>
        <taxon>Bacteria</taxon>
        <taxon>Bacillati</taxon>
        <taxon>Actinomycetota</taxon>
        <taxon>Actinomycetes</taxon>
        <taxon>Pseudonocardiales</taxon>
        <taxon>Pseudonocardiaceae</taxon>
        <taxon>Pseudonocardia</taxon>
    </lineage>
</organism>
<dbReference type="SUPFAM" id="SSF56112">
    <property type="entry name" value="Protein kinase-like (PK-like)"/>
    <property type="match status" value="1"/>
</dbReference>
<sequence length="97" mass="10635">MLRTLSTQAGPPSAPSIVPWLYACLTTHRPTISHYIEAPIPPAVRHAAIAVLDQLADGVPDTLCHADLSPPNVLHGRSRLWLIDPRGFLRGRGNWRS</sequence>
<dbReference type="Gene3D" id="3.90.1200.10">
    <property type="match status" value="1"/>
</dbReference>
<keyword evidence="1" id="KW-0808">Transferase</keyword>
<keyword evidence="2" id="KW-1185">Reference proteome</keyword>
<name>A0ABS4VMN0_9PSEU</name>
<accession>A0ABS4VMN0</accession>
<dbReference type="PROSITE" id="PS51257">
    <property type="entry name" value="PROKAR_LIPOPROTEIN"/>
    <property type="match status" value="1"/>
</dbReference>
<evidence type="ECO:0000313" key="1">
    <source>
        <dbReference type="EMBL" id="MBP2364824.1"/>
    </source>
</evidence>
<dbReference type="InterPro" id="IPR011009">
    <property type="entry name" value="Kinase-like_dom_sf"/>
</dbReference>